<evidence type="ECO:0000313" key="2">
    <source>
        <dbReference type="EMBL" id="VDC96592.1"/>
    </source>
</evidence>
<protein>
    <submittedName>
        <fullName evidence="2">Uncharacterized protein</fullName>
    </submittedName>
</protein>
<dbReference type="EMBL" id="LR031574">
    <property type="protein sequence ID" value="VDC96592.1"/>
    <property type="molecule type" value="Genomic_DNA"/>
</dbReference>
<accession>A0A3P6AVL9</accession>
<proteinExistence type="predicted"/>
<feature type="compositionally biased region" description="Polar residues" evidence="1">
    <location>
        <begin position="41"/>
        <end position="51"/>
    </location>
</feature>
<feature type="region of interest" description="Disordered" evidence="1">
    <location>
        <begin position="1"/>
        <end position="54"/>
    </location>
</feature>
<evidence type="ECO:0000256" key="1">
    <source>
        <dbReference type="SAM" id="MobiDB-lite"/>
    </source>
</evidence>
<dbReference type="CDD" id="cd04480">
    <property type="entry name" value="RPA1_DBD_A_like"/>
    <property type="match status" value="1"/>
</dbReference>
<sequence>MSSIGKSTFASDSNSEKPKGPIGAPYVSSASRSGDPHSKTAKGQTSVSSGLTKPIGKNLNGTIIHTTKTGVSSGVRGKAAVSSGVKGKAIVSDVGEVMAFKDVLIGLEMLLIDQEETVIQGFIPAGRIETYLPHMEAGGIYRLNSFYGSKNKTLYRVADPSVTITFSSTSVPLDLEDSLVLSPRTVSVPWI</sequence>
<reference evidence="2" key="1">
    <citation type="submission" date="2018-11" db="EMBL/GenBank/DDBJ databases">
        <authorList>
            <consortium name="Genoscope - CEA"/>
            <person name="William W."/>
        </authorList>
    </citation>
    <scope>NUCLEOTIDE SEQUENCE</scope>
</reference>
<organism evidence="2">
    <name type="scientific">Brassica campestris</name>
    <name type="common">Field mustard</name>
    <dbReference type="NCBI Taxonomy" id="3711"/>
    <lineage>
        <taxon>Eukaryota</taxon>
        <taxon>Viridiplantae</taxon>
        <taxon>Streptophyta</taxon>
        <taxon>Embryophyta</taxon>
        <taxon>Tracheophyta</taxon>
        <taxon>Spermatophyta</taxon>
        <taxon>Magnoliopsida</taxon>
        <taxon>eudicotyledons</taxon>
        <taxon>Gunneridae</taxon>
        <taxon>Pentapetalae</taxon>
        <taxon>rosids</taxon>
        <taxon>malvids</taxon>
        <taxon>Brassicales</taxon>
        <taxon>Brassicaceae</taxon>
        <taxon>Brassiceae</taxon>
        <taxon>Brassica</taxon>
    </lineage>
</organism>
<feature type="compositionally biased region" description="Polar residues" evidence="1">
    <location>
        <begin position="1"/>
        <end position="13"/>
    </location>
</feature>
<name>A0A3P6AVL9_BRACM</name>
<gene>
    <name evidence="2" type="ORF">BRAA07T28598Z</name>
</gene>
<dbReference type="AlphaFoldDB" id="A0A3P6AVL9"/>